<proteinExistence type="predicted"/>
<reference evidence="2 3" key="1">
    <citation type="journal article" date="2012" name="J. Bacteriol.">
        <title>Genome Sequence of the Lantibiotic Bacteriocin Producer Streptococcus salivarius Strain K12.</title>
        <authorList>
            <person name="Barretto C."/>
            <person name="Alvarez-Martin P."/>
            <person name="Foata F."/>
            <person name="Renault P."/>
            <person name="Berger B."/>
        </authorList>
    </citation>
    <scope>NUCLEOTIDE SEQUENCE [LARGE SCALE GENOMIC DNA]</scope>
    <source>
        <strain evidence="2 3">K12</strain>
    </source>
</reference>
<keyword evidence="1" id="KW-0812">Transmembrane</keyword>
<dbReference type="PANTHER" id="PTHR36844">
    <property type="entry name" value="PROTEASE PRSW"/>
    <property type="match status" value="1"/>
</dbReference>
<protein>
    <submittedName>
        <fullName evidence="2">Putative membrane spanning protein</fullName>
    </submittedName>
</protein>
<dbReference type="AlphaFoldDB" id="J7TS26"/>
<evidence type="ECO:0000256" key="1">
    <source>
        <dbReference type="SAM" id="Phobius"/>
    </source>
</evidence>
<dbReference type="GO" id="GO:0008233">
    <property type="term" value="F:peptidase activity"/>
    <property type="evidence" value="ECO:0007669"/>
    <property type="project" value="InterPro"/>
</dbReference>
<feature type="transmembrane region" description="Helical" evidence="1">
    <location>
        <begin position="46"/>
        <end position="70"/>
    </location>
</feature>
<feature type="transmembrane region" description="Helical" evidence="1">
    <location>
        <begin position="154"/>
        <end position="175"/>
    </location>
</feature>
<evidence type="ECO:0000313" key="3">
    <source>
        <dbReference type="Proteomes" id="UP000006983"/>
    </source>
</evidence>
<name>J7TS26_STRSL</name>
<organism evidence="2 3">
    <name type="scientific">Streptococcus salivarius K12</name>
    <dbReference type="NCBI Taxonomy" id="1200793"/>
    <lineage>
        <taxon>Bacteria</taxon>
        <taxon>Bacillati</taxon>
        <taxon>Bacillota</taxon>
        <taxon>Bacilli</taxon>
        <taxon>Lactobacillales</taxon>
        <taxon>Streptococcaceae</taxon>
        <taxon>Streptococcus</taxon>
    </lineage>
</organism>
<dbReference type="InterPro" id="IPR026898">
    <property type="entry name" value="PrsW"/>
</dbReference>
<sequence length="286" mass="32147">MIYWKYHLESRLYMFRKLILYLFLLLSAIGLTYDTQSYTSGALSGSAYGIIGLSTLIALCYIVPGIFLILYLGKRWQVKPLVLIFALIGGVFITGWIAGYANTISHDWVTAHLSSKSFFYRFEDALMAPLVEEPLKLAAFLFAIYMVPTKSYKGLLLVAITAGLGFQISEDFSYILSDLPDGFSYTVSGILGRTIGAVSSHWLYTSFLAMGLVLIWRSRQKLINSKYSLIGMLYACGAFAAHFAWNSPLRNLESDLPWASGLLISLNLFFFITLYQLLSKLDEENK</sequence>
<keyword evidence="1" id="KW-0472">Membrane</keyword>
<accession>J7TS26</accession>
<feature type="transmembrane region" description="Helical" evidence="1">
    <location>
        <begin position="125"/>
        <end position="147"/>
    </location>
</feature>
<feature type="transmembrane region" description="Helical" evidence="1">
    <location>
        <begin position="82"/>
        <end position="105"/>
    </location>
</feature>
<keyword evidence="3" id="KW-1185">Reference proteome</keyword>
<feature type="transmembrane region" description="Helical" evidence="1">
    <location>
        <begin position="227"/>
        <end position="245"/>
    </location>
</feature>
<feature type="transmembrane region" description="Helical" evidence="1">
    <location>
        <begin position="257"/>
        <end position="278"/>
    </location>
</feature>
<evidence type="ECO:0000313" key="2">
    <source>
        <dbReference type="EMBL" id="EJO17249.1"/>
    </source>
</evidence>
<dbReference type="PANTHER" id="PTHR36844:SF1">
    <property type="entry name" value="PROTEASE PRSW"/>
    <property type="match status" value="1"/>
</dbReference>
<dbReference type="EMBL" id="ALIF01000001">
    <property type="protein sequence ID" value="EJO17249.1"/>
    <property type="molecule type" value="Genomic_DNA"/>
</dbReference>
<keyword evidence="1" id="KW-1133">Transmembrane helix</keyword>
<dbReference type="Proteomes" id="UP000006983">
    <property type="component" value="Unassembled WGS sequence"/>
</dbReference>
<feature type="transmembrane region" description="Helical" evidence="1">
    <location>
        <begin position="195"/>
        <end position="215"/>
    </location>
</feature>
<dbReference type="PATRIC" id="fig|1200793.3.peg.1132"/>
<gene>
    <name evidence="2" type="ORF">RSSL_01173</name>
</gene>
<dbReference type="Pfam" id="PF13367">
    <property type="entry name" value="PrsW-protease"/>
    <property type="match status" value="1"/>
</dbReference>
<comment type="caution">
    <text evidence="2">The sequence shown here is derived from an EMBL/GenBank/DDBJ whole genome shotgun (WGS) entry which is preliminary data.</text>
</comment>